<evidence type="ECO:0000313" key="2">
    <source>
        <dbReference type="Proteomes" id="UP000091956"/>
    </source>
</evidence>
<proteinExistence type="predicted"/>
<sequence length="481" mass="54823">MSFSIDNELTWRATAEVPCREVDGMDWERCAALHNLIVGLGWAVTGKPETEMPRVTWWQRHITDQALEDKWSTRLSPSLKLFLQAAFETPPGQNFFYYSTGLAWPDRLFIQGHDEEEIMCLYQMTNLSLGSHRDGLNFDQEISRAIFHCDILDSHITMNGRTEWDPLEVVLSAWLDMIDTGKVVARPQPGNGPCEAEPWEMLPFSQHDLQRALNGFDNLVFRMECLIENPSLQTKDNPEDQEKLLALVKAKFEASRSRDQFGLISNEVLDAAGLGEGFVRDFLTMVRRPKKNIKYVAPGLRLPTADDFSPRPLQDFDMPGCFQYHNPVLPVPLFITDINSTTPVFEHYPFEDIPNLPHGLWTGYVDKESDHVFEDSCSLCLPFEVGVNGFARHADDSLIGDNQEGRVARPNGRRNDLYQLGYNHYGPAHGPQLGDILDLWQNLVGAGEWEVGEEGVLGGIEKFKEADTEEHYEEYQLFVKW</sequence>
<keyword evidence="2" id="KW-1185">Reference proteome</keyword>
<organism evidence="1 2">
    <name type="scientific">Pseudogymnoascus verrucosus</name>
    <dbReference type="NCBI Taxonomy" id="342668"/>
    <lineage>
        <taxon>Eukaryota</taxon>
        <taxon>Fungi</taxon>
        <taxon>Dikarya</taxon>
        <taxon>Ascomycota</taxon>
        <taxon>Pezizomycotina</taxon>
        <taxon>Leotiomycetes</taxon>
        <taxon>Thelebolales</taxon>
        <taxon>Thelebolaceae</taxon>
        <taxon>Pseudogymnoascus</taxon>
    </lineage>
</organism>
<dbReference type="RefSeq" id="XP_018131235.1">
    <property type="nucleotide sequence ID" value="XM_018273991.1"/>
</dbReference>
<dbReference type="EMBL" id="KV460221">
    <property type="protein sequence ID" value="OBT97502.1"/>
    <property type="molecule type" value="Genomic_DNA"/>
</dbReference>
<dbReference type="STRING" id="342668.A0A1B8GNT1"/>
<protein>
    <submittedName>
        <fullName evidence="1">Uncharacterized protein</fullName>
    </submittedName>
</protein>
<dbReference type="GeneID" id="28837905"/>
<dbReference type="OrthoDB" id="3029470at2759"/>
<name>A0A1B8GNT1_9PEZI</name>
<dbReference type="AlphaFoldDB" id="A0A1B8GNT1"/>
<gene>
    <name evidence="1" type="ORF">VE01_04519</name>
</gene>
<reference evidence="2" key="2">
    <citation type="journal article" date="2018" name="Nat. Commun.">
        <title>Extreme sensitivity to ultraviolet light in the fungal pathogen causing white-nose syndrome of bats.</title>
        <authorList>
            <person name="Palmer J.M."/>
            <person name="Drees K.P."/>
            <person name="Foster J.T."/>
            <person name="Lindner D.L."/>
        </authorList>
    </citation>
    <scope>NUCLEOTIDE SEQUENCE [LARGE SCALE GENOMIC DNA]</scope>
    <source>
        <strain evidence="2">UAMH 10579</strain>
    </source>
</reference>
<reference evidence="1 2" key="1">
    <citation type="submission" date="2016-03" db="EMBL/GenBank/DDBJ databases">
        <title>Comparative genomics of Pseudogymnoascus destructans, the fungus causing white-nose syndrome of bats.</title>
        <authorList>
            <person name="Palmer J.M."/>
            <person name="Drees K.P."/>
            <person name="Foster J.T."/>
            <person name="Lindner D.L."/>
        </authorList>
    </citation>
    <scope>NUCLEOTIDE SEQUENCE [LARGE SCALE GENOMIC DNA]</scope>
    <source>
        <strain evidence="1 2">UAMH 10579</strain>
    </source>
</reference>
<dbReference type="Proteomes" id="UP000091956">
    <property type="component" value="Unassembled WGS sequence"/>
</dbReference>
<evidence type="ECO:0000313" key="1">
    <source>
        <dbReference type="EMBL" id="OBT97502.1"/>
    </source>
</evidence>
<accession>A0A1B8GNT1</accession>